<keyword evidence="2" id="KW-1185">Reference proteome</keyword>
<dbReference type="RefSeq" id="WP_345717234.1">
    <property type="nucleotide sequence ID" value="NZ_BAABFP010000005.1"/>
</dbReference>
<accession>A0ABW1JBV4</accession>
<gene>
    <name evidence="1" type="ORF">ACFQDO_04565</name>
</gene>
<name>A0ABW1JBV4_9ACTN</name>
<comment type="caution">
    <text evidence="1">The sequence shown here is derived from an EMBL/GenBank/DDBJ whole genome shotgun (WGS) entry which is preliminary data.</text>
</comment>
<organism evidence="1 2">
    <name type="scientific">Angustibacter luteus</name>
    <dbReference type="NCBI Taxonomy" id="658456"/>
    <lineage>
        <taxon>Bacteria</taxon>
        <taxon>Bacillati</taxon>
        <taxon>Actinomycetota</taxon>
        <taxon>Actinomycetes</taxon>
        <taxon>Kineosporiales</taxon>
        <taxon>Kineosporiaceae</taxon>
    </lineage>
</organism>
<dbReference type="Proteomes" id="UP001596189">
    <property type="component" value="Unassembled WGS sequence"/>
</dbReference>
<evidence type="ECO:0000313" key="2">
    <source>
        <dbReference type="Proteomes" id="UP001596189"/>
    </source>
</evidence>
<sequence length="71" mass="7874">MSETWTWRYVDADGATFVPDGSPSTGFPTQSDAESWLGEEWRTLLDAGVDAVHLQQGEQEIYGPMSLRPAQ</sequence>
<evidence type="ECO:0000313" key="1">
    <source>
        <dbReference type="EMBL" id="MFC6006397.1"/>
    </source>
</evidence>
<proteinExistence type="predicted"/>
<reference evidence="2" key="1">
    <citation type="journal article" date="2019" name="Int. J. Syst. Evol. Microbiol.">
        <title>The Global Catalogue of Microorganisms (GCM) 10K type strain sequencing project: providing services to taxonomists for standard genome sequencing and annotation.</title>
        <authorList>
            <consortium name="The Broad Institute Genomics Platform"/>
            <consortium name="The Broad Institute Genome Sequencing Center for Infectious Disease"/>
            <person name="Wu L."/>
            <person name="Ma J."/>
        </authorList>
    </citation>
    <scope>NUCLEOTIDE SEQUENCE [LARGE SCALE GENOMIC DNA]</scope>
    <source>
        <strain evidence="2">KACC 14249</strain>
    </source>
</reference>
<dbReference type="EMBL" id="JBHSRD010000002">
    <property type="protein sequence ID" value="MFC6006397.1"/>
    <property type="molecule type" value="Genomic_DNA"/>
</dbReference>
<evidence type="ECO:0008006" key="3">
    <source>
        <dbReference type="Google" id="ProtNLM"/>
    </source>
</evidence>
<protein>
    <recommendedName>
        <fullName evidence="3">DUF2188 domain-containing protein</fullName>
    </recommendedName>
</protein>